<evidence type="ECO:0000256" key="3">
    <source>
        <dbReference type="ARBA" id="ARBA00022801"/>
    </source>
</evidence>
<evidence type="ECO:0000313" key="6">
    <source>
        <dbReference type="EMBL" id="THH14377.1"/>
    </source>
</evidence>
<dbReference type="Gene3D" id="2.60.40.1180">
    <property type="entry name" value="Golgi alpha-mannosidase II"/>
    <property type="match status" value="1"/>
</dbReference>
<keyword evidence="2" id="KW-0732">Signal</keyword>
<dbReference type="AlphaFoldDB" id="A0A4S4LR03"/>
<dbReference type="PANTHER" id="PTHR11069">
    <property type="entry name" value="GLUCOSYLCERAMIDASE"/>
    <property type="match status" value="1"/>
</dbReference>
<accession>A0A4S4LR03</accession>
<dbReference type="PANTHER" id="PTHR11069:SF23">
    <property type="entry name" value="LYSOSOMAL ACID GLUCOSYLCERAMIDASE"/>
    <property type="match status" value="1"/>
</dbReference>
<dbReference type="GO" id="GO:0006680">
    <property type="term" value="P:glucosylceramide catabolic process"/>
    <property type="evidence" value="ECO:0007669"/>
    <property type="project" value="TreeGrafter"/>
</dbReference>
<dbReference type="EMBL" id="SGPL01000281">
    <property type="protein sequence ID" value="THH14377.1"/>
    <property type="molecule type" value="Genomic_DNA"/>
</dbReference>
<dbReference type="GO" id="GO:0016020">
    <property type="term" value="C:membrane"/>
    <property type="evidence" value="ECO:0007669"/>
    <property type="project" value="GOC"/>
</dbReference>
<dbReference type="InterPro" id="IPR033453">
    <property type="entry name" value="Glyco_hydro_30_TIM-barrel"/>
</dbReference>
<evidence type="ECO:0000259" key="5">
    <source>
        <dbReference type="Pfam" id="PF02055"/>
    </source>
</evidence>
<feature type="domain" description="Glycosyl hydrolase family 30 TIM-barrel" evidence="5">
    <location>
        <begin position="92"/>
        <end position="269"/>
    </location>
</feature>
<organism evidence="6 7">
    <name type="scientific">Bondarzewia mesenterica</name>
    <dbReference type="NCBI Taxonomy" id="1095465"/>
    <lineage>
        <taxon>Eukaryota</taxon>
        <taxon>Fungi</taxon>
        <taxon>Dikarya</taxon>
        <taxon>Basidiomycota</taxon>
        <taxon>Agaricomycotina</taxon>
        <taxon>Agaricomycetes</taxon>
        <taxon>Russulales</taxon>
        <taxon>Bondarzewiaceae</taxon>
        <taxon>Bondarzewia</taxon>
    </lineage>
</organism>
<dbReference type="OrthoDB" id="2160638at2759"/>
<dbReference type="Gene3D" id="3.20.20.80">
    <property type="entry name" value="Glycosidases"/>
    <property type="match status" value="1"/>
</dbReference>
<evidence type="ECO:0000256" key="1">
    <source>
        <dbReference type="ARBA" id="ARBA00005382"/>
    </source>
</evidence>
<evidence type="ECO:0000313" key="7">
    <source>
        <dbReference type="Proteomes" id="UP000310158"/>
    </source>
</evidence>
<dbReference type="Proteomes" id="UP000310158">
    <property type="component" value="Unassembled WGS sequence"/>
</dbReference>
<name>A0A4S4LR03_9AGAM</name>
<evidence type="ECO:0000256" key="4">
    <source>
        <dbReference type="RuleBase" id="RU361188"/>
    </source>
</evidence>
<comment type="caution">
    <text evidence="6">The sequence shown here is derived from an EMBL/GenBank/DDBJ whole genome shotgun (WGS) entry which is preliminary data.</text>
</comment>
<dbReference type="Pfam" id="PF02055">
    <property type="entry name" value="Glyco_hydro_30"/>
    <property type="match status" value="1"/>
</dbReference>
<dbReference type="InterPro" id="IPR013780">
    <property type="entry name" value="Glyco_hydro_b"/>
</dbReference>
<gene>
    <name evidence="6" type="ORF">EW146_g5945</name>
</gene>
<dbReference type="SUPFAM" id="SSF51445">
    <property type="entry name" value="(Trans)glycosidases"/>
    <property type="match status" value="1"/>
</dbReference>
<proteinExistence type="inferred from homology"/>
<evidence type="ECO:0000256" key="2">
    <source>
        <dbReference type="ARBA" id="ARBA00022729"/>
    </source>
</evidence>
<comment type="similarity">
    <text evidence="1 4">Belongs to the glycosyl hydrolase 30 family.</text>
</comment>
<sequence>MDMDSDERLMEDTNLEAALRPPHAIESLIIMYLLKGVLPCAAFGKTVLGQQIYDISNLFTELSLSSSINFITPGAIGDADIVVDDSTTYQGILGFGASLTDSSATLLANFKIQKPDNYWSILGSLFDPTDGNWAAGLTFVRVPLGASDFSTSYYSFDDVSGDTGLSSFNINKAPSAVFTVLKDIQTINSYLRVILTPWSPPAWMKSGGSMQGGSFTTSLVSTYANYLLNALQGFKNNGVTAYAISIQNEPENGDTSYPTCSMPVTTMAQIGTALRTLLNNNGFSGTKIIGYEHNWADAANYPVQLVSDLVAFSMPQGVKVEQMQQASSAFDGVSFHCYEGTVDQQDSFYSAYPSKDIYFTECTGEIGTDWWSNIKWYMDNIFIGALEHNARSGMMWNLALDGSGQPILSGSDSCPTACQGVVTINSDGSYSLNEEFYSMAQASRAILPRDVNGPWGQRIGVSVGGSSSWALRVAAYATGRVSSSDWHRYSLVVLNWDDSSSTSWNPQSVKTTIEFRGMQASYTFPVGVTTLWWYATATSSSKRSPVELYSSTNGTRHPRQFFV</sequence>
<dbReference type="GO" id="GO:0004348">
    <property type="term" value="F:glucosylceramidase activity"/>
    <property type="evidence" value="ECO:0007669"/>
    <property type="project" value="InterPro"/>
</dbReference>
<keyword evidence="3 4" id="KW-0378">Hydrolase</keyword>
<keyword evidence="7" id="KW-1185">Reference proteome</keyword>
<dbReference type="InterPro" id="IPR001139">
    <property type="entry name" value="Glyco_hydro_30"/>
</dbReference>
<protein>
    <recommendedName>
        <fullName evidence="5">Glycosyl hydrolase family 30 TIM-barrel domain-containing protein</fullName>
    </recommendedName>
</protein>
<reference evidence="6 7" key="1">
    <citation type="submission" date="2019-02" db="EMBL/GenBank/DDBJ databases">
        <title>Genome sequencing of the rare red list fungi Bondarzewia mesenterica.</title>
        <authorList>
            <person name="Buettner E."/>
            <person name="Kellner H."/>
        </authorList>
    </citation>
    <scope>NUCLEOTIDE SEQUENCE [LARGE SCALE GENOMIC DNA]</scope>
    <source>
        <strain evidence="6 7">DSM 108281</strain>
    </source>
</reference>
<keyword evidence="4" id="KW-0326">Glycosidase</keyword>
<dbReference type="InterPro" id="IPR017853">
    <property type="entry name" value="GH"/>
</dbReference>